<evidence type="ECO:0000256" key="1">
    <source>
        <dbReference type="ARBA" id="ARBA00004651"/>
    </source>
</evidence>
<dbReference type="EC" id="2.3.2.3" evidence="6"/>
<keyword evidence="6" id="KW-0808">Transferase</keyword>
<comment type="subcellular location">
    <subcellularLocation>
        <location evidence="1 6">Cell membrane</location>
        <topology evidence="1 6">Multi-pass membrane protein</topology>
    </subcellularLocation>
</comment>
<name>A0A9J6R7Y5_9BACI</name>
<keyword evidence="4 6" id="KW-1133">Transmembrane helix</keyword>
<reference evidence="7" key="1">
    <citation type="submission" date="2022-11" db="EMBL/GenBank/DDBJ databases">
        <title>WGS of Natronobacillus azotifigens 24KS-1, an anaerobic diazotrophic haloalkaliphile from soda-rich habitats.</title>
        <authorList>
            <person name="Sorokin D.Y."/>
            <person name="Merkel A.Y."/>
        </authorList>
    </citation>
    <scope>NUCLEOTIDE SEQUENCE</scope>
    <source>
        <strain evidence="7">24KS-1</strain>
    </source>
</reference>
<keyword evidence="5 6" id="KW-0472">Membrane</keyword>
<feature type="transmembrane region" description="Helical" evidence="6">
    <location>
        <begin position="211"/>
        <end position="233"/>
    </location>
</feature>
<comment type="similarity">
    <text evidence="6">Belongs to the LPG synthase family.</text>
</comment>
<dbReference type="Pfam" id="PF03706">
    <property type="entry name" value="LPG_synthase_TM"/>
    <property type="match status" value="1"/>
</dbReference>
<protein>
    <recommendedName>
        <fullName evidence="6">Phosphatidylglycerol lysyltransferase</fullName>
        <ecNumber evidence="6">2.3.2.3</ecNumber>
    </recommendedName>
    <alternativeName>
        <fullName evidence="6">Lysylphosphatidylglycerol synthase</fullName>
    </alternativeName>
</protein>
<comment type="catalytic activity">
    <reaction evidence="6">
        <text>L-lysyl-tRNA(Lys) + a 1,2-diacyl-sn-glycero-3-phospho-(1'-sn-glycerol) = a 1,2-diacyl-sn-glycero-3-phospho-1'-(3'-O-L-lysyl)-sn-glycerol + tRNA(Lys)</text>
        <dbReference type="Rhea" id="RHEA:10668"/>
        <dbReference type="Rhea" id="RHEA-COMP:9696"/>
        <dbReference type="Rhea" id="RHEA-COMP:9697"/>
        <dbReference type="ChEBI" id="CHEBI:64716"/>
        <dbReference type="ChEBI" id="CHEBI:75792"/>
        <dbReference type="ChEBI" id="CHEBI:78442"/>
        <dbReference type="ChEBI" id="CHEBI:78529"/>
        <dbReference type="EC" id="2.3.2.3"/>
    </reaction>
</comment>
<dbReference type="GO" id="GO:0050071">
    <property type="term" value="F:phosphatidylglycerol lysyltransferase activity"/>
    <property type="evidence" value="ECO:0007669"/>
    <property type="project" value="UniProtKB-EC"/>
</dbReference>
<feature type="transmembrane region" description="Helical" evidence="6">
    <location>
        <begin position="121"/>
        <end position="143"/>
    </location>
</feature>
<dbReference type="GO" id="GO:0006629">
    <property type="term" value="P:lipid metabolic process"/>
    <property type="evidence" value="ECO:0007669"/>
    <property type="project" value="UniProtKB-KW"/>
</dbReference>
<dbReference type="InterPro" id="IPR022791">
    <property type="entry name" value="L-PG_synthase/AglD"/>
</dbReference>
<dbReference type="RefSeq" id="WP_268778514.1">
    <property type="nucleotide sequence ID" value="NZ_JAPRAT010000001.1"/>
</dbReference>
<dbReference type="GO" id="GO:0005886">
    <property type="term" value="C:plasma membrane"/>
    <property type="evidence" value="ECO:0007669"/>
    <property type="project" value="UniProtKB-SubCell"/>
</dbReference>
<comment type="function">
    <text evidence="6">Catalyzes the transfer of a lysyl group from L-lysyl-tRNA(Lys) to membrane-bound phosphatidylglycerol (PG), which produces lysylphosphatidylglycerol (LPG), a major component of the bacterial membrane with a positive net charge. LPG synthesis contributes to bacterial virulence as it is involved in the resistance mechanism against cationic antimicrobial peptides (CAMP) produces by the host's immune system (defensins, cathelicidins) and by the competing microorganisms.</text>
</comment>
<dbReference type="PANTHER" id="PTHR39087:SF2">
    <property type="entry name" value="UPF0104 MEMBRANE PROTEIN MJ1595"/>
    <property type="match status" value="1"/>
</dbReference>
<evidence type="ECO:0000256" key="5">
    <source>
        <dbReference type="ARBA" id="ARBA00023136"/>
    </source>
</evidence>
<evidence type="ECO:0000256" key="6">
    <source>
        <dbReference type="RuleBase" id="RU363042"/>
    </source>
</evidence>
<keyword evidence="6" id="KW-0046">Antibiotic resistance</keyword>
<dbReference type="PANTHER" id="PTHR39087">
    <property type="entry name" value="UPF0104 MEMBRANE PROTEIN MJ1595"/>
    <property type="match status" value="1"/>
</dbReference>
<evidence type="ECO:0000313" key="8">
    <source>
        <dbReference type="Proteomes" id="UP001084197"/>
    </source>
</evidence>
<organism evidence="7 8">
    <name type="scientific">Natronobacillus azotifigens</name>
    <dbReference type="NCBI Taxonomy" id="472978"/>
    <lineage>
        <taxon>Bacteria</taxon>
        <taxon>Bacillati</taxon>
        <taxon>Bacillota</taxon>
        <taxon>Bacilli</taxon>
        <taxon>Bacillales</taxon>
        <taxon>Bacillaceae</taxon>
        <taxon>Natronobacillus</taxon>
    </lineage>
</organism>
<feature type="transmembrane region" description="Helical" evidence="6">
    <location>
        <begin position="273"/>
        <end position="294"/>
    </location>
</feature>
<evidence type="ECO:0000313" key="7">
    <source>
        <dbReference type="EMBL" id="MCZ0701752.1"/>
    </source>
</evidence>
<keyword evidence="2" id="KW-1003">Cell membrane</keyword>
<keyword evidence="8" id="KW-1185">Reference proteome</keyword>
<proteinExistence type="inferred from homology"/>
<dbReference type="GO" id="GO:0046677">
    <property type="term" value="P:response to antibiotic"/>
    <property type="evidence" value="ECO:0007669"/>
    <property type="project" value="UniProtKB-KW"/>
</dbReference>
<evidence type="ECO:0000256" key="4">
    <source>
        <dbReference type="ARBA" id="ARBA00022989"/>
    </source>
</evidence>
<sequence>MKRKKYIFSCLLLLIVFLFFIDITDIVQGFRQIHFEYFIVLFFLQIVSMILINVQWLSINRWLKLDQVFSVIVEMNMLGNLVEVITPAVKAGGEVTKVVWLAKNNHLKAGVATAYVGTQKIISLAGFLCLNFISTLFFLIGNYRVINHWLLIISLLLLIILFLLVLYLFLYPGQIKKGIIRFKRWKNNNKIEDFFVQLEETVKQLKSNYCYLIYQLILSIVIWLLFAVKLAYLCSVFDLNLPFFVIAMMTYITYLIGMIPMLPGGIGTFEASLILFLTSFGASTDIVFAIALLFRLATYWLVFFISISYLFMKGFYTWLLRKKFQTL</sequence>
<feature type="transmembrane region" description="Helical" evidence="6">
    <location>
        <begin position="239"/>
        <end position="261"/>
    </location>
</feature>
<dbReference type="Proteomes" id="UP001084197">
    <property type="component" value="Unassembled WGS sequence"/>
</dbReference>
<dbReference type="NCBIfam" id="TIGR00374">
    <property type="entry name" value="flippase-like domain"/>
    <property type="match status" value="1"/>
</dbReference>
<gene>
    <name evidence="6" type="primary">mprF</name>
    <name evidence="7" type="ORF">OWO01_00825</name>
</gene>
<feature type="transmembrane region" description="Helical" evidence="6">
    <location>
        <begin position="39"/>
        <end position="59"/>
    </location>
</feature>
<keyword evidence="3 6" id="KW-0812">Transmembrane</keyword>
<keyword evidence="6" id="KW-0443">Lipid metabolism</keyword>
<dbReference type="AlphaFoldDB" id="A0A9J6R7Y5"/>
<dbReference type="EMBL" id="JAPRAT010000001">
    <property type="protein sequence ID" value="MCZ0701752.1"/>
    <property type="molecule type" value="Genomic_DNA"/>
</dbReference>
<feature type="transmembrane region" description="Helical" evidence="6">
    <location>
        <begin position="300"/>
        <end position="320"/>
    </location>
</feature>
<comment type="caution">
    <text evidence="7">The sequence shown here is derived from an EMBL/GenBank/DDBJ whole genome shotgun (WGS) entry which is preliminary data.</text>
</comment>
<evidence type="ECO:0000256" key="2">
    <source>
        <dbReference type="ARBA" id="ARBA00022475"/>
    </source>
</evidence>
<feature type="transmembrane region" description="Helical" evidence="6">
    <location>
        <begin position="149"/>
        <end position="171"/>
    </location>
</feature>
<evidence type="ECO:0000256" key="3">
    <source>
        <dbReference type="ARBA" id="ARBA00022692"/>
    </source>
</evidence>
<accession>A0A9J6R7Y5</accession>